<dbReference type="Pfam" id="PF14833">
    <property type="entry name" value="NAD_binding_11"/>
    <property type="match status" value="1"/>
</dbReference>
<dbReference type="InterPro" id="IPR006115">
    <property type="entry name" value="6PGDH_NADP-bd"/>
</dbReference>
<reference evidence="7 8" key="1">
    <citation type="submission" date="2019-08" db="EMBL/GenBank/DDBJ databases">
        <title>In-depth cultivation of the pig gut microbiome towards novel bacterial diversity and tailored functional studies.</title>
        <authorList>
            <person name="Wylensek D."/>
            <person name="Hitch T.C.A."/>
            <person name="Clavel T."/>
        </authorList>
    </citation>
    <scope>NUCLEOTIDE SEQUENCE [LARGE SCALE GENOMIC DNA]</scope>
    <source>
        <strain evidence="7 8">SM-530-WT-4B</strain>
    </source>
</reference>
<dbReference type="Pfam" id="PF03446">
    <property type="entry name" value="NAD_binding_2"/>
    <property type="match status" value="1"/>
</dbReference>
<dbReference type="EMBL" id="VUNH01000002">
    <property type="protein sequence ID" value="MST54854.1"/>
    <property type="molecule type" value="Genomic_DNA"/>
</dbReference>
<dbReference type="PANTHER" id="PTHR43060">
    <property type="entry name" value="3-HYDROXYISOBUTYRATE DEHYDROGENASE-LIKE 1, MITOCHONDRIAL-RELATED"/>
    <property type="match status" value="1"/>
</dbReference>
<evidence type="ECO:0000256" key="3">
    <source>
        <dbReference type="ARBA" id="ARBA00023027"/>
    </source>
</evidence>
<protein>
    <submittedName>
        <fullName evidence="7">NAD(P)-dependent oxidoreductase</fullName>
    </submittedName>
</protein>
<dbReference type="Gene3D" id="1.10.1040.10">
    <property type="entry name" value="N-(1-d-carboxylethyl)-l-norvaline Dehydrogenase, domain 2"/>
    <property type="match status" value="1"/>
</dbReference>
<evidence type="ECO:0000256" key="1">
    <source>
        <dbReference type="ARBA" id="ARBA00009080"/>
    </source>
</evidence>
<evidence type="ECO:0000256" key="4">
    <source>
        <dbReference type="PIRSR" id="PIRSR000103-1"/>
    </source>
</evidence>
<dbReference type="SUPFAM" id="SSF48179">
    <property type="entry name" value="6-phosphogluconate dehydrogenase C-terminal domain-like"/>
    <property type="match status" value="1"/>
</dbReference>
<dbReference type="GO" id="GO:0016491">
    <property type="term" value="F:oxidoreductase activity"/>
    <property type="evidence" value="ECO:0007669"/>
    <property type="project" value="UniProtKB-KW"/>
</dbReference>
<comment type="caution">
    <text evidence="7">The sequence shown here is derived from an EMBL/GenBank/DDBJ whole genome shotgun (WGS) entry which is preliminary data.</text>
</comment>
<evidence type="ECO:0000256" key="2">
    <source>
        <dbReference type="ARBA" id="ARBA00023002"/>
    </source>
</evidence>
<evidence type="ECO:0000259" key="6">
    <source>
        <dbReference type="Pfam" id="PF14833"/>
    </source>
</evidence>
<dbReference type="PROSITE" id="PS00895">
    <property type="entry name" value="3_HYDROXYISOBUT_DH"/>
    <property type="match status" value="1"/>
</dbReference>
<dbReference type="PIRSF" id="PIRSF000103">
    <property type="entry name" value="HIBADH"/>
    <property type="match status" value="1"/>
</dbReference>
<dbReference type="GO" id="GO:0050661">
    <property type="term" value="F:NADP binding"/>
    <property type="evidence" value="ECO:0007669"/>
    <property type="project" value="InterPro"/>
</dbReference>
<name>A0A6L5Y953_9BACT</name>
<dbReference type="GO" id="GO:0051287">
    <property type="term" value="F:NAD binding"/>
    <property type="evidence" value="ECO:0007669"/>
    <property type="project" value="InterPro"/>
</dbReference>
<dbReference type="InterPro" id="IPR008927">
    <property type="entry name" value="6-PGluconate_DH-like_C_sf"/>
</dbReference>
<feature type="active site" evidence="4">
    <location>
        <position position="172"/>
    </location>
</feature>
<dbReference type="AlphaFoldDB" id="A0A6L5Y953"/>
<dbReference type="SUPFAM" id="SSF51735">
    <property type="entry name" value="NAD(P)-binding Rossmann-fold domains"/>
    <property type="match status" value="1"/>
</dbReference>
<evidence type="ECO:0000259" key="5">
    <source>
        <dbReference type="Pfam" id="PF03446"/>
    </source>
</evidence>
<sequence>MNQALAFIGLGIMGKPMARNLMNAGYELHVYARHPEKARDLIDAGARLHNSIAGCVRSAVGTLTMLGAPDDVEGVYFGRGGLMDSARPGTFLIDMTTSSPALAERIFSEGAKRGLRALDAPVTGGAKGAAEGTLSFLVGGAAADFERCRPLFAAMGAKADFMGPAGRGQHAKAANQILVAGTLSGICESFAYARRAGLDLNRLFGLVSSGSAASRQLDALGPKIISGDDSPTFFVKYLVKDLRIAAEEARNAGLSLDVLEAALRNCLDVTARGMGDLGTQALIHHYEK</sequence>
<dbReference type="InterPro" id="IPR029154">
    <property type="entry name" value="HIBADH-like_NADP-bd"/>
</dbReference>
<dbReference type="InterPro" id="IPR036291">
    <property type="entry name" value="NAD(P)-bd_dom_sf"/>
</dbReference>
<dbReference type="Proteomes" id="UP000473699">
    <property type="component" value="Unassembled WGS sequence"/>
</dbReference>
<keyword evidence="2" id="KW-0560">Oxidoreductase</keyword>
<keyword evidence="8" id="KW-1185">Reference proteome</keyword>
<evidence type="ECO:0000313" key="8">
    <source>
        <dbReference type="Proteomes" id="UP000473699"/>
    </source>
</evidence>
<accession>A0A6L5Y953</accession>
<dbReference type="GO" id="GO:0016054">
    <property type="term" value="P:organic acid catabolic process"/>
    <property type="evidence" value="ECO:0007669"/>
    <property type="project" value="UniProtKB-ARBA"/>
</dbReference>
<dbReference type="PANTHER" id="PTHR43060:SF15">
    <property type="entry name" value="3-HYDROXYISOBUTYRATE DEHYDROGENASE-LIKE 1, MITOCHONDRIAL-RELATED"/>
    <property type="match status" value="1"/>
</dbReference>
<keyword evidence="3" id="KW-0520">NAD</keyword>
<evidence type="ECO:0000313" key="7">
    <source>
        <dbReference type="EMBL" id="MST54854.1"/>
    </source>
</evidence>
<feature type="domain" description="3-hydroxyisobutyrate dehydrogenase-like NAD-binding" evidence="6">
    <location>
        <begin position="166"/>
        <end position="285"/>
    </location>
</feature>
<dbReference type="InterPro" id="IPR015815">
    <property type="entry name" value="HIBADH-related"/>
</dbReference>
<dbReference type="InterPro" id="IPR013328">
    <property type="entry name" value="6PGD_dom2"/>
</dbReference>
<dbReference type="InterPro" id="IPR002204">
    <property type="entry name" value="3-OH-isobutyrate_DH-rel_CS"/>
</dbReference>
<dbReference type="RefSeq" id="WP_154527973.1">
    <property type="nucleotide sequence ID" value="NZ_JAXDZJ010000069.1"/>
</dbReference>
<comment type="similarity">
    <text evidence="1">Belongs to the HIBADH-related family.</text>
</comment>
<feature type="domain" description="6-phosphogluconate dehydrogenase NADP-binding" evidence="5">
    <location>
        <begin position="5"/>
        <end position="162"/>
    </location>
</feature>
<proteinExistence type="inferred from homology"/>
<organism evidence="7 8">
    <name type="scientific">Pyramidobacter porci</name>
    <dbReference type="NCBI Taxonomy" id="2605789"/>
    <lineage>
        <taxon>Bacteria</taxon>
        <taxon>Thermotogati</taxon>
        <taxon>Synergistota</taxon>
        <taxon>Synergistia</taxon>
        <taxon>Synergistales</taxon>
        <taxon>Dethiosulfovibrionaceae</taxon>
        <taxon>Pyramidobacter</taxon>
    </lineage>
</organism>
<gene>
    <name evidence="7" type="ORF">FYJ74_02145</name>
</gene>
<dbReference type="Gene3D" id="3.40.50.720">
    <property type="entry name" value="NAD(P)-binding Rossmann-like Domain"/>
    <property type="match status" value="1"/>
</dbReference>